<evidence type="ECO:0000313" key="1">
    <source>
        <dbReference type="EMBL" id="UYP44762.1"/>
    </source>
</evidence>
<reference evidence="1" key="1">
    <citation type="submission" date="2022-09" db="EMBL/GenBank/DDBJ databases">
        <title>Actin cytoskeleton and complex cell architecture in an #Asgard archaeon.</title>
        <authorList>
            <person name="Ponce Toledo R.I."/>
            <person name="Schleper C."/>
            <person name="Rodrigues Oliveira T."/>
            <person name="Wollweber F."/>
            <person name="Xu J."/>
            <person name="Rittmann S."/>
            <person name="Klingl A."/>
            <person name="Pilhofer M."/>
        </authorList>
    </citation>
    <scope>NUCLEOTIDE SEQUENCE</scope>
    <source>
        <strain evidence="1">B-35</strain>
    </source>
</reference>
<protein>
    <recommendedName>
        <fullName evidence="3">DOD-type homing endonuclease domain-containing protein</fullName>
    </recommendedName>
</protein>
<evidence type="ECO:0000313" key="2">
    <source>
        <dbReference type="Proteomes" id="UP001208689"/>
    </source>
</evidence>
<accession>A0ABY6HMN3</accession>
<dbReference type="InterPro" id="IPR027434">
    <property type="entry name" value="Homing_endonucl"/>
</dbReference>
<proteinExistence type="predicted"/>
<evidence type="ECO:0008006" key="3">
    <source>
        <dbReference type="Google" id="ProtNLM"/>
    </source>
</evidence>
<keyword evidence="2" id="KW-1185">Reference proteome</keyword>
<dbReference type="Proteomes" id="UP001208689">
    <property type="component" value="Chromosome"/>
</dbReference>
<dbReference type="EMBL" id="CP104013">
    <property type="protein sequence ID" value="UYP44762.1"/>
    <property type="molecule type" value="Genomic_DNA"/>
</dbReference>
<sequence length="520" mass="60435">MNKIIQKGIGCAVIIFSGNAFYKKIVKIKKGEKWETLFNNRSKYSIFLPPTYTGGRKYSIDESFFAVIDTPEKAYILGVIGADGSLRTEVNKRNYQLEITSSFSDIHWLYKIRALMGSNHKIYFHWNKVHGTYNLSLSILKKSIYYDLINKGMIPGRLKSHALKFPATEFDIGEQKYAVFSRDLNFPLSDDTLKSLFNPSPREKMEFEKQIKNYSKSITILKDAWDSDIAAEDTVPTHLIPDYIRGSFDGDGTIIGNSEKQSFGFSGTKFLLSTIERLLHGFLKMSQKNIYQPPRDSKKTSGAISSEIGKKTFAMINYSALSDFKKFAKFLYSNKPSMFLPEKYQKFKQILPSIPNLDQTYNLALIHEILFDILKFLLIEIEKNSSIVDHGKITLKFLLNISYFDKKKEYYGDFLDFLEYLWQNMSMIAENDEIIADEDFRKDFRYEYLNFYRYYLAKGTKIRIKFDNATYFAPEKTTGILLSILRSSEGKKQYVEKIGKFRQLLEMLDFLKGVLKRNQF</sequence>
<dbReference type="SUPFAM" id="SSF55608">
    <property type="entry name" value="Homing endonucleases"/>
    <property type="match status" value="1"/>
</dbReference>
<organism evidence="1 2">
    <name type="scientific">Candidatus Lokiarchaeum ossiferum</name>
    <dbReference type="NCBI Taxonomy" id="2951803"/>
    <lineage>
        <taxon>Archaea</taxon>
        <taxon>Promethearchaeati</taxon>
        <taxon>Promethearchaeota</taxon>
        <taxon>Promethearchaeia</taxon>
        <taxon>Promethearchaeales</taxon>
        <taxon>Promethearchaeaceae</taxon>
        <taxon>Candidatus Lokiarchaeum</taxon>
    </lineage>
</organism>
<gene>
    <name evidence="1" type="ORF">NEF87_001047</name>
</gene>
<name>A0ABY6HMN3_9ARCH</name>